<dbReference type="InterPro" id="IPR013325">
    <property type="entry name" value="RNA_pol_sigma_r2"/>
</dbReference>
<dbReference type="Gene3D" id="1.10.1740.10">
    <property type="match status" value="1"/>
</dbReference>
<name>A0ABW7BAX1_9ACTN</name>
<dbReference type="SUPFAM" id="SSF88946">
    <property type="entry name" value="Sigma2 domain of RNA polymerase sigma factors"/>
    <property type="match status" value="1"/>
</dbReference>
<protein>
    <recommendedName>
        <fullName evidence="4">RNA polymerase sigma-70 region 2 domain-containing protein</fullName>
    </recommendedName>
</protein>
<proteinExistence type="predicted"/>
<feature type="compositionally biased region" description="Basic and acidic residues" evidence="1">
    <location>
        <begin position="160"/>
        <end position="172"/>
    </location>
</feature>
<evidence type="ECO:0008006" key="4">
    <source>
        <dbReference type="Google" id="ProtNLM"/>
    </source>
</evidence>
<keyword evidence="3" id="KW-1185">Reference proteome</keyword>
<evidence type="ECO:0000313" key="3">
    <source>
        <dbReference type="Proteomes" id="UP001604267"/>
    </source>
</evidence>
<evidence type="ECO:0000256" key="1">
    <source>
        <dbReference type="SAM" id="MobiDB-lite"/>
    </source>
</evidence>
<gene>
    <name evidence="2" type="ORF">ACGFZB_28825</name>
</gene>
<dbReference type="Proteomes" id="UP001604267">
    <property type="component" value="Unassembled WGS sequence"/>
</dbReference>
<dbReference type="RefSeq" id="WP_392820987.1">
    <property type="nucleotide sequence ID" value="NZ_JBICYV010000015.1"/>
</dbReference>
<dbReference type="EMBL" id="JBICYV010000015">
    <property type="protein sequence ID" value="MFG3014354.1"/>
    <property type="molecule type" value="Genomic_DNA"/>
</dbReference>
<reference evidence="2 3" key="1">
    <citation type="submission" date="2024-10" db="EMBL/GenBank/DDBJ databases">
        <title>The Natural Products Discovery Center: Release of the First 8490 Sequenced Strains for Exploring Actinobacteria Biosynthetic Diversity.</title>
        <authorList>
            <person name="Kalkreuter E."/>
            <person name="Kautsar S.A."/>
            <person name="Yang D."/>
            <person name="Bader C.D."/>
            <person name="Teijaro C.N."/>
            <person name="Fluegel L."/>
            <person name="Davis C.M."/>
            <person name="Simpson J.R."/>
            <person name="Lauterbach L."/>
            <person name="Steele A.D."/>
            <person name="Gui C."/>
            <person name="Meng S."/>
            <person name="Li G."/>
            <person name="Viehrig K."/>
            <person name="Ye F."/>
            <person name="Su P."/>
            <person name="Kiefer A.F."/>
            <person name="Nichols A."/>
            <person name="Cepeda A.J."/>
            <person name="Yan W."/>
            <person name="Fan B."/>
            <person name="Jiang Y."/>
            <person name="Adhikari A."/>
            <person name="Zheng C.-J."/>
            <person name="Schuster L."/>
            <person name="Cowan T.M."/>
            <person name="Smanski M.J."/>
            <person name="Chevrette M.G."/>
            <person name="De Carvalho L.P.S."/>
            <person name="Shen B."/>
        </authorList>
    </citation>
    <scope>NUCLEOTIDE SEQUENCE [LARGE SCALE GENOMIC DNA]</scope>
    <source>
        <strain evidence="2 3">NPDC048320</strain>
    </source>
</reference>
<evidence type="ECO:0000313" key="2">
    <source>
        <dbReference type="EMBL" id="MFG3014354.1"/>
    </source>
</evidence>
<comment type="caution">
    <text evidence="2">The sequence shown here is derived from an EMBL/GenBank/DDBJ whole genome shotgun (WGS) entry which is preliminary data.</text>
</comment>
<sequence length="274" mass="30114">MARIEITDEQITAAQGGDAGAMWEIVEAFDGMLKSIVRSVAPRATREQQEDYLQDGRAVLLQLIHDYDSTVSSASLSSFVYRGVRRAVAEADVSSSTPLTIDPTAALRVKRALWEAGGNMDKAWESFRDAESSTKRMSREAFVAMVEALTGTESLDGPIRKVEKHSAPRDGGEPQGSLADVIPDPSADLTTDTERRDYARWLLTQLNARQSFALSAFYGVNMTAIPDAQAAAYLGVKPARLRRIRFDGCASARRVAETTYWVPKHHEYARTLAA</sequence>
<organism evidence="2 3">
    <name type="scientific">Streptomyces cinerochromogenes</name>
    <dbReference type="NCBI Taxonomy" id="66422"/>
    <lineage>
        <taxon>Bacteria</taxon>
        <taxon>Bacillati</taxon>
        <taxon>Actinomycetota</taxon>
        <taxon>Actinomycetes</taxon>
        <taxon>Kitasatosporales</taxon>
        <taxon>Streptomycetaceae</taxon>
        <taxon>Streptomyces</taxon>
    </lineage>
</organism>
<feature type="region of interest" description="Disordered" evidence="1">
    <location>
        <begin position="160"/>
        <end position="190"/>
    </location>
</feature>
<accession>A0ABW7BAX1</accession>